<evidence type="ECO:0000313" key="1">
    <source>
        <dbReference type="EMBL" id="AKN39510.1"/>
    </source>
</evidence>
<protein>
    <submittedName>
        <fullName evidence="1">Uncharacterized protein</fullName>
    </submittedName>
</protein>
<name>A0A0H3ZTA4_VIBSP</name>
<proteinExistence type="predicted"/>
<organism evidence="1">
    <name type="scientific">Vibrio splendidus</name>
    <dbReference type="NCBI Taxonomy" id="29497"/>
    <lineage>
        <taxon>Bacteria</taxon>
        <taxon>Pseudomonadati</taxon>
        <taxon>Pseudomonadota</taxon>
        <taxon>Gammaproteobacteria</taxon>
        <taxon>Vibrionales</taxon>
        <taxon>Vibrionaceae</taxon>
        <taxon>Vibrio</taxon>
    </lineage>
</organism>
<accession>A0A0H3ZTA4</accession>
<reference evidence="1" key="1">
    <citation type="journal article" date="2015" name="MBio">
        <title>Eco-Evolutionary Dynamics of Episomes among Ecologically Cohesive Bacterial Populations.</title>
        <authorList>
            <person name="Xue H."/>
            <person name="Cordero O.X."/>
            <person name="Camas F.M."/>
            <person name="Trimble W."/>
            <person name="Meyer F."/>
            <person name="Guglielmini J."/>
            <person name="Rocha E.P."/>
            <person name="Polz M.F."/>
        </authorList>
    </citation>
    <scope>NUCLEOTIDE SEQUENCE</scope>
    <source>
        <strain evidence="1">FF_172</strain>
    </source>
</reference>
<sequence>MFKKHSRSHPAYGVALNLITQKADFYIKEINETALNEL</sequence>
<dbReference type="EMBL" id="KP795651">
    <property type="protein sequence ID" value="AKN39510.1"/>
    <property type="molecule type" value="Genomic_DNA"/>
</dbReference>
<dbReference type="AlphaFoldDB" id="A0A0H3ZTA4"/>